<dbReference type="AlphaFoldDB" id="A0A9P8EEC9"/>
<protein>
    <recommendedName>
        <fullName evidence="2">Ig-like domain-containing protein</fullName>
    </recommendedName>
</protein>
<dbReference type="InterPro" id="IPR007110">
    <property type="entry name" value="Ig-like_dom"/>
</dbReference>
<dbReference type="Proteomes" id="UP000779574">
    <property type="component" value="Unassembled WGS sequence"/>
</dbReference>
<evidence type="ECO:0000313" key="3">
    <source>
        <dbReference type="EMBL" id="KAG9688210.1"/>
    </source>
</evidence>
<dbReference type="OrthoDB" id="10544179at2759"/>
<accession>A0A9P8EEC9</accession>
<evidence type="ECO:0000313" key="4">
    <source>
        <dbReference type="Proteomes" id="UP000779574"/>
    </source>
</evidence>
<evidence type="ECO:0000256" key="1">
    <source>
        <dbReference type="SAM" id="MobiDB-lite"/>
    </source>
</evidence>
<evidence type="ECO:0000259" key="2">
    <source>
        <dbReference type="PROSITE" id="PS50835"/>
    </source>
</evidence>
<organism evidence="3 4">
    <name type="scientific">Aureobasidium melanogenum</name>
    <name type="common">Aureobasidium pullulans var. melanogenum</name>
    <dbReference type="NCBI Taxonomy" id="46634"/>
    <lineage>
        <taxon>Eukaryota</taxon>
        <taxon>Fungi</taxon>
        <taxon>Dikarya</taxon>
        <taxon>Ascomycota</taxon>
        <taxon>Pezizomycotina</taxon>
        <taxon>Dothideomycetes</taxon>
        <taxon>Dothideomycetidae</taxon>
        <taxon>Dothideales</taxon>
        <taxon>Saccotheciaceae</taxon>
        <taxon>Aureobasidium</taxon>
    </lineage>
</organism>
<proteinExistence type="predicted"/>
<reference evidence="3" key="1">
    <citation type="journal article" date="2021" name="J Fungi (Basel)">
        <title>Virulence traits and population genomics of the black yeast Aureobasidium melanogenum.</title>
        <authorList>
            <person name="Cernosa A."/>
            <person name="Sun X."/>
            <person name="Gostincar C."/>
            <person name="Fang C."/>
            <person name="Gunde-Cimerman N."/>
            <person name="Song Z."/>
        </authorList>
    </citation>
    <scope>NUCLEOTIDE SEQUENCE</scope>
    <source>
        <strain evidence="3">EXF-9911</strain>
    </source>
</reference>
<gene>
    <name evidence="3" type="ORF">KCU76_g9783</name>
</gene>
<feature type="region of interest" description="Disordered" evidence="1">
    <location>
        <begin position="98"/>
        <end position="140"/>
    </location>
</feature>
<dbReference type="EMBL" id="JAHFXF010000414">
    <property type="protein sequence ID" value="KAG9688210.1"/>
    <property type="molecule type" value="Genomic_DNA"/>
</dbReference>
<feature type="domain" description="Ig-like" evidence="2">
    <location>
        <begin position="205"/>
        <end position="271"/>
    </location>
</feature>
<feature type="non-terminal residue" evidence="3">
    <location>
        <position position="285"/>
    </location>
</feature>
<name>A0A9P8EEC9_AURME</name>
<sequence length="285" mass="29273">MASSSTIGADSTTQISSATDSSSNIDGLPTVAAYSASVTISTVSVGVNGNSSALITPIAATPTTATTSVPEFTATTTSCDALVGLLCAPLAIGPSTTSTIGATPTDDTDPPESLGQSTTTETPATDTSLPTTTTSTSSTCTALPTSCDDYSYFRLMASSSDSAINGKYAQISAEGISMTEDNVYYAMAFCLTSDNNLVYPISDYPQIIVKTSSNRPVQIGSMGTPLSCAAVSNEDCTATLQCTWQNDLRMVVDSTDSNTLYLTDEKATDYGGNGVSTPVNLILSW</sequence>
<reference evidence="3" key="2">
    <citation type="submission" date="2021-08" db="EMBL/GenBank/DDBJ databases">
        <authorList>
            <person name="Gostincar C."/>
            <person name="Sun X."/>
            <person name="Song Z."/>
            <person name="Gunde-Cimerman N."/>
        </authorList>
    </citation>
    <scope>NUCLEOTIDE SEQUENCE</scope>
    <source>
        <strain evidence="3">EXF-9911</strain>
    </source>
</reference>
<feature type="compositionally biased region" description="Low complexity" evidence="1">
    <location>
        <begin position="117"/>
        <end position="140"/>
    </location>
</feature>
<comment type="caution">
    <text evidence="3">The sequence shown here is derived from an EMBL/GenBank/DDBJ whole genome shotgun (WGS) entry which is preliminary data.</text>
</comment>
<dbReference type="PROSITE" id="PS50835">
    <property type="entry name" value="IG_LIKE"/>
    <property type="match status" value="1"/>
</dbReference>
<feature type="region of interest" description="Disordered" evidence="1">
    <location>
        <begin position="1"/>
        <end position="23"/>
    </location>
</feature>